<feature type="region of interest" description="Disordered" evidence="6">
    <location>
        <begin position="377"/>
        <end position="422"/>
    </location>
</feature>
<dbReference type="GO" id="GO:0046872">
    <property type="term" value="F:metal ion binding"/>
    <property type="evidence" value="ECO:0007669"/>
    <property type="project" value="UniProtKB-KW"/>
</dbReference>
<name>A0A0U1M3Q6_TALIS</name>
<dbReference type="GO" id="GO:0000224">
    <property type="term" value="F:peptide-N4-(N-acetyl-beta-glucosaminyl)asparagine amidase activity"/>
    <property type="evidence" value="ECO:0007669"/>
    <property type="project" value="UniProtKB-ARBA"/>
</dbReference>
<accession>A0A0U1M3Q6</accession>
<evidence type="ECO:0000256" key="6">
    <source>
        <dbReference type="SAM" id="MobiDB-lite"/>
    </source>
</evidence>
<sequence length="422" mass="48511">MADKPHRASRLSASTGDFDVTEFSKEFENLMRSKKFTDFQLKSRCDSRTVSPAPSQSPYLAAASSPRPARRLPIMPNPPRDAASVKFCNLLRVLSVTPTKYENPGLLDDALTVIPLDRLYAEADDEHQMHQAQSASVGKKPQWGYQDFVIQSLLKWFKKSFFTWVNNPQCSRCYMPTVAHGMVPPTPDETARGATRVEGYKCSGCGALERFPRYSDVWQLLQTRCGRGGEWANCFTMLCRALGSRVRWVWNSEDYVWTEVYSEHQRRWVHVDACEGVWDQPRLYTEGWGRKLSYCIAFSIDGATDVTRRYVRNAAKHGEPRNRVPEDVLLWGIYEIRRIRREKLPEQEHQRLRKEDEREERDLRMLTMSALAKEITSLFPGASRPVHGDEHKTPLTQDQDAAQWVNPRQQGDSENSGPDGHR</sequence>
<feature type="domain" description="Transglutaminase-like" evidence="7">
    <location>
        <begin position="220"/>
        <end position="275"/>
    </location>
</feature>
<proteinExistence type="inferred from homology"/>
<dbReference type="STRING" id="28573.A0A0U1M3Q6"/>
<keyword evidence="3" id="KW-0862">Zinc</keyword>
<evidence type="ECO:0000256" key="1">
    <source>
        <dbReference type="ARBA" id="ARBA00009390"/>
    </source>
</evidence>
<feature type="compositionally biased region" description="Polar residues" evidence="6">
    <location>
        <begin position="394"/>
        <end position="416"/>
    </location>
</feature>
<evidence type="ECO:0000256" key="4">
    <source>
        <dbReference type="ARBA" id="ARBA00071430"/>
    </source>
</evidence>
<dbReference type="OMA" id="AWDKPRL"/>
<dbReference type="EMBL" id="CVMT01000007">
    <property type="protein sequence ID" value="CRG90022.1"/>
    <property type="molecule type" value="Genomic_DNA"/>
</dbReference>
<dbReference type="Gene3D" id="3.10.620.30">
    <property type="match status" value="1"/>
</dbReference>
<dbReference type="FunFam" id="2.20.25.10:FF:000011">
    <property type="entry name" value="peptide-N(4)-(N-acetyl-beta- glucosaminyl)asparagine amidase"/>
    <property type="match status" value="1"/>
</dbReference>
<dbReference type="OrthoDB" id="409136at2759"/>
<dbReference type="Gene3D" id="2.20.25.10">
    <property type="match status" value="1"/>
</dbReference>
<dbReference type="FunFam" id="3.10.620.30:FF:000004">
    <property type="entry name" value="Peptidase (PNG1)"/>
    <property type="match status" value="1"/>
</dbReference>
<dbReference type="GO" id="GO:0036503">
    <property type="term" value="P:ERAD pathway"/>
    <property type="evidence" value="ECO:0007669"/>
    <property type="project" value="UniProtKB-ARBA"/>
</dbReference>
<evidence type="ECO:0000313" key="8">
    <source>
        <dbReference type="EMBL" id="CRG90022.1"/>
    </source>
</evidence>
<dbReference type="SMART" id="SM00460">
    <property type="entry name" value="TGc"/>
    <property type="match status" value="1"/>
</dbReference>
<dbReference type="SUPFAM" id="SSF54001">
    <property type="entry name" value="Cysteine proteinases"/>
    <property type="match status" value="1"/>
</dbReference>
<gene>
    <name evidence="8" type="ORF">PISL3812_07063</name>
</gene>
<protein>
    <recommendedName>
        <fullName evidence="5">Protein PNG1</fullName>
    </recommendedName>
    <alternativeName>
        <fullName evidence="4">Protein png1</fullName>
    </alternativeName>
</protein>
<dbReference type="InterPro" id="IPR038765">
    <property type="entry name" value="Papain-like_cys_pep_sf"/>
</dbReference>
<evidence type="ECO:0000313" key="9">
    <source>
        <dbReference type="Proteomes" id="UP000054383"/>
    </source>
</evidence>
<reference evidence="8 9" key="1">
    <citation type="submission" date="2015-04" db="EMBL/GenBank/DDBJ databases">
        <authorList>
            <person name="Syromyatnikov M.Y."/>
            <person name="Popov V.N."/>
        </authorList>
    </citation>
    <scope>NUCLEOTIDE SEQUENCE [LARGE SCALE GENOMIC DNA]</scope>
    <source>
        <strain evidence="8">WF-38-12</strain>
    </source>
</reference>
<evidence type="ECO:0000256" key="3">
    <source>
        <dbReference type="ARBA" id="ARBA00022833"/>
    </source>
</evidence>
<keyword evidence="2" id="KW-0479">Metal-binding</keyword>
<dbReference type="PANTHER" id="PTHR12143:SF19">
    <property type="entry name" value="PEPTIDE-N(4)-(N-ACETYL-BETA-GLUCOSAMINYL)ASPARAGINE AMIDASE"/>
    <property type="match status" value="1"/>
</dbReference>
<dbReference type="Proteomes" id="UP000054383">
    <property type="component" value="Unassembled WGS sequence"/>
</dbReference>
<evidence type="ECO:0000256" key="2">
    <source>
        <dbReference type="ARBA" id="ARBA00022723"/>
    </source>
</evidence>
<dbReference type="AlphaFoldDB" id="A0A0U1M3Q6"/>
<dbReference type="Pfam" id="PF01841">
    <property type="entry name" value="Transglut_core"/>
    <property type="match status" value="1"/>
</dbReference>
<organism evidence="8 9">
    <name type="scientific">Talaromyces islandicus</name>
    <name type="common">Penicillium islandicum</name>
    <dbReference type="NCBI Taxonomy" id="28573"/>
    <lineage>
        <taxon>Eukaryota</taxon>
        <taxon>Fungi</taxon>
        <taxon>Dikarya</taxon>
        <taxon>Ascomycota</taxon>
        <taxon>Pezizomycotina</taxon>
        <taxon>Eurotiomycetes</taxon>
        <taxon>Eurotiomycetidae</taxon>
        <taxon>Eurotiales</taxon>
        <taxon>Trichocomaceae</taxon>
        <taxon>Talaromyces</taxon>
        <taxon>Talaromyces sect. Islandici</taxon>
    </lineage>
</organism>
<comment type="similarity">
    <text evidence="1">Belongs to the transglutaminase-like superfamily. PNGase family.</text>
</comment>
<dbReference type="GO" id="GO:0005829">
    <property type="term" value="C:cytosol"/>
    <property type="evidence" value="ECO:0007669"/>
    <property type="project" value="TreeGrafter"/>
</dbReference>
<evidence type="ECO:0000259" key="7">
    <source>
        <dbReference type="SMART" id="SM00460"/>
    </source>
</evidence>
<dbReference type="InterPro" id="IPR002931">
    <property type="entry name" value="Transglutaminase-like"/>
</dbReference>
<dbReference type="GO" id="GO:0005634">
    <property type="term" value="C:nucleus"/>
    <property type="evidence" value="ECO:0007669"/>
    <property type="project" value="TreeGrafter"/>
</dbReference>
<evidence type="ECO:0000256" key="5">
    <source>
        <dbReference type="ARBA" id="ARBA00071953"/>
    </source>
</evidence>
<dbReference type="InterPro" id="IPR050883">
    <property type="entry name" value="PNGase"/>
</dbReference>
<feature type="compositionally biased region" description="Low complexity" evidence="6">
    <location>
        <begin position="57"/>
        <end position="73"/>
    </location>
</feature>
<dbReference type="GO" id="GO:0006516">
    <property type="term" value="P:glycoprotein catabolic process"/>
    <property type="evidence" value="ECO:0007669"/>
    <property type="project" value="TreeGrafter"/>
</dbReference>
<keyword evidence="9" id="KW-1185">Reference proteome</keyword>
<feature type="region of interest" description="Disordered" evidence="6">
    <location>
        <begin position="44"/>
        <end position="76"/>
    </location>
</feature>
<dbReference type="PANTHER" id="PTHR12143">
    <property type="entry name" value="PEPTIDE N-GLYCANASE PNGASE -RELATED"/>
    <property type="match status" value="1"/>
</dbReference>